<dbReference type="PROSITE" id="PS51257">
    <property type="entry name" value="PROKAR_LIPOPROTEIN"/>
    <property type="match status" value="1"/>
</dbReference>
<keyword evidence="6" id="KW-1185">Reference proteome</keyword>
<dbReference type="EMBL" id="JAFBBK010000001">
    <property type="protein sequence ID" value="MBM7416959.1"/>
    <property type="molecule type" value="Genomic_DNA"/>
</dbReference>
<evidence type="ECO:0000259" key="3">
    <source>
        <dbReference type="Pfam" id="PF04536"/>
    </source>
</evidence>
<dbReference type="InterPro" id="IPR007621">
    <property type="entry name" value="TPM_dom"/>
</dbReference>
<evidence type="ECO:0000256" key="2">
    <source>
        <dbReference type="SAM" id="Phobius"/>
    </source>
</evidence>
<feature type="transmembrane region" description="Helical" evidence="2">
    <location>
        <begin position="196"/>
        <end position="216"/>
    </location>
</feature>
<keyword evidence="2" id="KW-0812">Transmembrane</keyword>
<feature type="domain" description="Predicted membrane protein YciQ-like C-terminal" evidence="4">
    <location>
        <begin position="232"/>
        <end position="432"/>
    </location>
</feature>
<evidence type="ECO:0000259" key="4">
    <source>
        <dbReference type="Pfam" id="PF20990"/>
    </source>
</evidence>
<feature type="domain" description="TPM" evidence="3">
    <location>
        <begin position="48"/>
        <end position="173"/>
    </location>
</feature>
<keyword evidence="2" id="KW-0472">Membrane</keyword>
<dbReference type="Pfam" id="PF20990">
    <property type="entry name" value="DUF2207_C"/>
    <property type="match status" value="1"/>
</dbReference>
<comment type="caution">
    <text evidence="5">The sequence shown here is derived from an EMBL/GenBank/DDBJ whole genome shotgun (WGS) entry which is preliminary data.</text>
</comment>
<evidence type="ECO:0000313" key="5">
    <source>
        <dbReference type="EMBL" id="MBM7416959.1"/>
    </source>
</evidence>
<feature type="compositionally biased region" description="Gly residues" evidence="1">
    <location>
        <begin position="508"/>
        <end position="522"/>
    </location>
</feature>
<reference evidence="5 6" key="1">
    <citation type="submission" date="2021-01" db="EMBL/GenBank/DDBJ databases">
        <title>Genomics of switchgrass bacterial isolates.</title>
        <authorList>
            <person name="Shade A."/>
        </authorList>
    </citation>
    <scope>NUCLEOTIDE SEQUENCE [LARGE SCALE GENOMIC DNA]</scope>
    <source>
        <strain evidence="5 6">PvP111</strain>
    </source>
</reference>
<dbReference type="RefSeq" id="WP_204869648.1">
    <property type="nucleotide sequence ID" value="NZ_JAFBBK010000001.1"/>
</dbReference>
<keyword evidence="2" id="KW-1133">Transmembrane helix</keyword>
<accession>A0ABS2KYF6</accession>
<organism evidence="5 6">
    <name type="scientific">Rhodococcoides corynebacterioides</name>
    <dbReference type="NCBI Taxonomy" id="53972"/>
    <lineage>
        <taxon>Bacteria</taxon>
        <taxon>Bacillati</taxon>
        <taxon>Actinomycetota</taxon>
        <taxon>Actinomycetes</taxon>
        <taxon>Mycobacteriales</taxon>
        <taxon>Nocardiaceae</taxon>
        <taxon>Rhodococcoides</taxon>
    </lineage>
</organism>
<sequence>MTRFRFAVAFIAATAVLGLSGCSDGSGSGGTQFDGLTVGQRVYDRTGDSLGPADVEALEQRLDALRAETGADVVAYVRELDADSDDTLDQVEALQQAWVSTADVDQDVAGAILINREPGTDDEARAGIFLGSTFDDGNVPRDEQEAIIEDALVPPLRDGDVAGSLTNGIDRLESSILVGPPVTALDEFAAGPGSTWLPWTGLAVVLVGSAGAAQIYRRRSRPTVSAQPPTTYRPDHTTDPAIVTALVHRSAQASAVPATLLALAAADAVALESEPGSGSKKRDKNTLRVRLLDRGKVRGDVQDAVWTMLSEKAEGDVVDSAALAKLAQGDGATKAVVDAHLEANGWVRHGTAGPRWGLAGLALLGGAVMVGAGVVAAAGAPIMLVAAIPGGILLLAGLVMTVAYSRFSVAGLDAARPWEAYRDGLKQSGKDDDSSLDLDDALPDIVALGLGSTFTKRLETATDADGGTTLRAFASPSGSLHASDPALLNWVVFSSVFTSTSSSTGTVSGAGAGGGGGAAGST</sequence>
<name>A0ABS2KYF6_9NOCA</name>
<protein>
    <submittedName>
        <fullName evidence="5">Membrane protein YgcG</fullName>
    </submittedName>
</protein>
<proteinExistence type="predicted"/>
<dbReference type="InterPro" id="IPR048389">
    <property type="entry name" value="YciQ-like_C"/>
</dbReference>
<dbReference type="Proteomes" id="UP000703038">
    <property type="component" value="Unassembled WGS sequence"/>
</dbReference>
<feature type="transmembrane region" description="Helical" evidence="2">
    <location>
        <begin position="356"/>
        <end position="376"/>
    </location>
</feature>
<evidence type="ECO:0000256" key="1">
    <source>
        <dbReference type="SAM" id="MobiDB-lite"/>
    </source>
</evidence>
<gene>
    <name evidence="5" type="ORF">JOE42_003692</name>
</gene>
<feature type="transmembrane region" description="Helical" evidence="2">
    <location>
        <begin position="382"/>
        <end position="404"/>
    </location>
</feature>
<dbReference type="Gene3D" id="3.10.310.50">
    <property type="match status" value="1"/>
</dbReference>
<dbReference type="Pfam" id="PF04536">
    <property type="entry name" value="TPM_phosphatase"/>
    <property type="match status" value="1"/>
</dbReference>
<feature type="region of interest" description="Disordered" evidence="1">
    <location>
        <begin position="501"/>
        <end position="522"/>
    </location>
</feature>
<evidence type="ECO:0000313" key="6">
    <source>
        <dbReference type="Proteomes" id="UP000703038"/>
    </source>
</evidence>